<organism evidence="1 2">
    <name type="scientific">Vulcanisaeta distributa (strain DSM 14429 / JCM 11212 / NBRC 100878 / IC-017)</name>
    <dbReference type="NCBI Taxonomy" id="572478"/>
    <lineage>
        <taxon>Archaea</taxon>
        <taxon>Thermoproteota</taxon>
        <taxon>Thermoprotei</taxon>
        <taxon>Thermoproteales</taxon>
        <taxon>Thermoproteaceae</taxon>
        <taxon>Vulcanisaeta</taxon>
    </lineage>
</organism>
<dbReference type="HOGENOM" id="CLU_3163325_0_0_2"/>
<evidence type="ECO:0000313" key="2">
    <source>
        <dbReference type="Proteomes" id="UP000006681"/>
    </source>
</evidence>
<dbReference type="AlphaFoldDB" id="E1QV22"/>
<dbReference type="GeneID" id="55648310"/>
<dbReference type="OrthoDB" id="6433at2157"/>
<proteinExistence type="predicted"/>
<dbReference type="KEGG" id="vdi:Vdis_1841"/>
<keyword evidence="2" id="KW-1185">Reference proteome</keyword>
<dbReference type="eggNOG" id="arCOG00509">
    <property type="taxonomic scope" value="Archaea"/>
</dbReference>
<dbReference type="EMBL" id="CP002100">
    <property type="protein sequence ID" value="ADN51213.1"/>
    <property type="molecule type" value="Genomic_DNA"/>
</dbReference>
<dbReference type="RefSeq" id="WP_013336938.1">
    <property type="nucleotide sequence ID" value="NC_014537.1"/>
</dbReference>
<gene>
    <name evidence="1" type="ordered locus">Vdis_1841</name>
</gene>
<sequence>MEIKNNIVIDKVSKDLIVLRYNDTLTRYFKALWQIPEGVMYNAHLFN</sequence>
<protein>
    <submittedName>
        <fullName evidence="1">Uncharacterized protein</fullName>
    </submittedName>
</protein>
<reference evidence="2" key="2">
    <citation type="journal article" date="2010" name="Stand. Genomic Sci.">
        <title>Complete genome sequence of Vulcanisaeta distributa type strain (IC-017T).</title>
        <authorList>
            <person name="Mavromatis K."/>
            <person name="Sikorski J."/>
            <person name="Pabst E."/>
            <person name="Teshima H."/>
            <person name="Lapidus A."/>
            <person name="Lucas S."/>
            <person name="Nolan M."/>
            <person name="Glavina Del Rio T."/>
            <person name="Cheng J."/>
            <person name="Bruce D."/>
            <person name="Goodwin L."/>
            <person name="Pitluck S."/>
            <person name="Liolios K."/>
            <person name="Ivanova N."/>
            <person name="Mikhailova N."/>
            <person name="Pati A."/>
            <person name="Chen A."/>
            <person name="Palaniappan K."/>
            <person name="Land M."/>
            <person name="Hauser L."/>
            <person name="Chang Y."/>
            <person name="Jeffries C."/>
            <person name="Rohde M."/>
            <person name="Spring S."/>
            <person name="Goker M."/>
            <person name="Wirth R."/>
            <person name="Woyke T."/>
            <person name="Bristow J."/>
            <person name="Eisen J."/>
            <person name="Markowitz V."/>
            <person name="Hugenholtz P."/>
            <person name="Klenk H."/>
            <person name="Kyrpides N."/>
        </authorList>
    </citation>
    <scope>NUCLEOTIDE SEQUENCE [LARGE SCALE GENOMIC DNA]</scope>
    <source>
        <strain evidence="2">DSM 14429 / JCM 11212 / NBRC 100878 / IC-017</strain>
    </source>
</reference>
<reference evidence="1 2" key="1">
    <citation type="journal article" date="2010" name="Stand. Genomic Sci.">
        <title>Complete genome sequence of Vulcanisaeta distributa type strain (IC-017).</title>
        <authorList>
            <person name="Mavromatis K."/>
            <person name="Sikorski J."/>
            <person name="Pabst E."/>
            <person name="Teshima H."/>
            <person name="Lapidus A."/>
            <person name="Lucas S."/>
            <person name="Nolan M."/>
            <person name="Glavina Del Rio T."/>
            <person name="Cheng J.F."/>
            <person name="Bruce D."/>
            <person name="Goodwin L."/>
            <person name="Pitluck S."/>
            <person name="Liolios K."/>
            <person name="Ivanova N."/>
            <person name="Mikhailova N."/>
            <person name="Pati A."/>
            <person name="Chen A."/>
            <person name="Palaniappan K."/>
            <person name="Land M."/>
            <person name="Hauser L."/>
            <person name="Chang Y.J."/>
            <person name="Jeffries C.D."/>
            <person name="Rohde M."/>
            <person name="Spring S."/>
            <person name="Goker M."/>
            <person name="Wirth R."/>
            <person name="Woyke T."/>
            <person name="Bristow J."/>
            <person name="Eisen J.A."/>
            <person name="Markowitz V."/>
            <person name="Hugenholtz P."/>
            <person name="Klenk H.P."/>
            <person name="Kyrpides N.C."/>
        </authorList>
    </citation>
    <scope>NUCLEOTIDE SEQUENCE [LARGE SCALE GENOMIC DNA]</scope>
    <source>
        <strain evidence="2">DSM 14429 / JCM 11212 / NBRC 100878 / IC-017</strain>
    </source>
</reference>
<name>E1QV22_VULDI</name>
<dbReference type="Proteomes" id="UP000006681">
    <property type="component" value="Chromosome"/>
</dbReference>
<accession>E1QV22</accession>
<evidence type="ECO:0000313" key="1">
    <source>
        <dbReference type="EMBL" id="ADN51213.1"/>
    </source>
</evidence>
<dbReference type="STRING" id="572478.Vdis_1841"/>